<feature type="non-terminal residue" evidence="4">
    <location>
        <position position="442"/>
    </location>
</feature>
<evidence type="ECO:0000313" key="4">
    <source>
        <dbReference type="EMBL" id="SVA33578.1"/>
    </source>
</evidence>
<dbReference type="Gene3D" id="2.10.50.10">
    <property type="entry name" value="Tumor Necrosis Factor Receptor, subunit A, domain 2"/>
    <property type="match status" value="2"/>
</dbReference>
<evidence type="ECO:0000256" key="2">
    <source>
        <dbReference type="ARBA" id="ARBA00022801"/>
    </source>
</evidence>
<dbReference type="SMART" id="SM01411">
    <property type="entry name" value="Ephrin_rec_like"/>
    <property type="match status" value="2"/>
</dbReference>
<dbReference type="SUPFAM" id="SSF57184">
    <property type="entry name" value="Growth factor receptor domain"/>
    <property type="match status" value="1"/>
</dbReference>
<evidence type="ECO:0000256" key="1">
    <source>
        <dbReference type="ARBA" id="ARBA00022722"/>
    </source>
</evidence>
<organism evidence="4">
    <name type="scientific">marine metagenome</name>
    <dbReference type="NCBI Taxonomy" id="408172"/>
    <lineage>
        <taxon>unclassified sequences</taxon>
        <taxon>metagenomes</taxon>
        <taxon>ecological metagenomes</taxon>
    </lineage>
</organism>
<dbReference type="PANTHER" id="PTHR33607:SF2">
    <property type="entry name" value="ENDONUCLEASE-1"/>
    <property type="match status" value="1"/>
</dbReference>
<dbReference type="SUPFAM" id="SSF54060">
    <property type="entry name" value="His-Me finger endonucleases"/>
    <property type="match status" value="1"/>
</dbReference>
<evidence type="ECO:0000256" key="3">
    <source>
        <dbReference type="SAM" id="MobiDB-lite"/>
    </source>
</evidence>
<sequence>MSLILQEDSDGDGWTNADETACGNDPNDGSDTPEDEDGDGTCNGLDPDFVGSGEAGVLDAEAMALHSELYEGARNHTVISYSSAWDVLRETDEAPSNSSNVTLIYTRRSHSENDTCGDGNTCTGQSWNREHLWPQSHGDFGTTMNNVAGTDLHALRPADNTVNSARSDKDFDNVTTQHSECTGCNYSEDAWEPPDEVKGDVARSIFYMDVRYNGYGNEPNLTLVNNYSSTSIGNGTLGVLCTLYAWHTSDPVDAAEQERNGVVESYQNNRNPFVDGPGYVQAIWGEFCGYPDALECMPGHYFSFSVGACEAAEAGYYAAANATSQTPCAPGTWQNQSGQASCIDADAGYYAAGNASTFQTACLPGNYQPSAGQASCIEAAAGHFVLYYNSTSQTECPSGTYQPNTGQSYCLDADAGYYVGSNASTSQTPCAPGTWQNQSGQA</sequence>
<protein>
    <recommendedName>
        <fullName evidence="5">Endonuclease I</fullName>
    </recommendedName>
</protein>
<dbReference type="PANTHER" id="PTHR33607">
    <property type="entry name" value="ENDONUCLEASE-1"/>
    <property type="match status" value="1"/>
</dbReference>
<dbReference type="Pfam" id="PF04231">
    <property type="entry name" value="Endonuclease_1"/>
    <property type="match status" value="1"/>
</dbReference>
<proteinExistence type="predicted"/>
<accession>A0A381V178</accession>
<dbReference type="AlphaFoldDB" id="A0A381V178"/>
<dbReference type="InterPro" id="IPR007346">
    <property type="entry name" value="Endonuclease-I"/>
</dbReference>
<reference evidence="4" key="1">
    <citation type="submission" date="2018-05" db="EMBL/GenBank/DDBJ databases">
        <authorList>
            <person name="Lanie J.A."/>
            <person name="Ng W.-L."/>
            <person name="Kazmierczak K.M."/>
            <person name="Andrzejewski T.M."/>
            <person name="Davidsen T.M."/>
            <person name="Wayne K.J."/>
            <person name="Tettelin H."/>
            <person name="Glass J.I."/>
            <person name="Rusch D."/>
            <person name="Podicherti R."/>
            <person name="Tsui H.-C.T."/>
            <person name="Winkler M.E."/>
        </authorList>
    </citation>
    <scope>NUCLEOTIDE SEQUENCE</scope>
</reference>
<dbReference type="InterPro" id="IPR009030">
    <property type="entry name" value="Growth_fac_rcpt_cys_sf"/>
</dbReference>
<name>A0A381V178_9ZZZZ</name>
<dbReference type="GO" id="GO:0004518">
    <property type="term" value="F:nuclease activity"/>
    <property type="evidence" value="ECO:0007669"/>
    <property type="project" value="UniProtKB-KW"/>
</dbReference>
<dbReference type="InterPro" id="IPR044925">
    <property type="entry name" value="His-Me_finger_sf"/>
</dbReference>
<dbReference type="EMBL" id="UINC01007483">
    <property type="protein sequence ID" value="SVA33578.1"/>
    <property type="molecule type" value="Genomic_DNA"/>
</dbReference>
<keyword evidence="1" id="KW-0540">Nuclease</keyword>
<keyword evidence="2" id="KW-0378">Hydrolase</keyword>
<feature type="region of interest" description="Disordered" evidence="3">
    <location>
        <begin position="1"/>
        <end position="48"/>
    </location>
</feature>
<gene>
    <name evidence="4" type="ORF">METZ01_LOCUS86432</name>
</gene>
<dbReference type="GO" id="GO:0016787">
    <property type="term" value="F:hydrolase activity"/>
    <property type="evidence" value="ECO:0007669"/>
    <property type="project" value="UniProtKB-KW"/>
</dbReference>
<evidence type="ECO:0008006" key="5">
    <source>
        <dbReference type="Google" id="ProtNLM"/>
    </source>
</evidence>